<proteinExistence type="predicted"/>
<accession>A0A090Q3S0</accession>
<dbReference type="PANTHER" id="PTHR43877:SF2">
    <property type="entry name" value="AMINOALKYLPHOSPHONATE N-ACETYLTRANSFERASE-RELATED"/>
    <property type="match status" value="1"/>
</dbReference>
<evidence type="ECO:0000256" key="1">
    <source>
        <dbReference type="ARBA" id="ARBA00022679"/>
    </source>
</evidence>
<dbReference type="eggNOG" id="COG0456">
    <property type="taxonomic scope" value="Bacteria"/>
</dbReference>
<keyword evidence="2" id="KW-0012">Acyltransferase</keyword>
<evidence type="ECO:0000313" key="5">
    <source>
        <dbReference type="Proteomes" id="UP000029221"/>
    </source>
</evidence>
<evidence type="ECO:0000259" key="3">
    <source>
        <dbReference type="PROSITE" id="PS51186"/>
    </source>
</evidence>
<dbReference type="Pfam" id="PF00583">
    <property type="entry name" value="Acetyltransf_1"/>
    <property type="match status" value="1"/>
</dbReference>
<keyword evidence="1 4" id="KW-0808">Transferase</keyword>
<protein>
    <submittedName>
        <fullName evidence="4">Histone acetyltransferase HPA2 and related acetyltransferases</fullName>
    </submittedName>
</protein>
<dbReference type="Proteomes" id="UP000029221">
    <property type="component" value="Unassembled WGS sequence"/>
</dbReference>
<feature type="domain" description="N-acetyltransferase" evidence="3">
    <location>
        <begin position="3"/>
        <end position="165"/>
    </location>
</feature>
<dbReference type="PROSITE" id="PS51186">
    <property type="entry name" value="GNAT"/>
    <property type="match status" value="1"/>
</dbReference>
<dbReference type="AlphaFoldDB" id="A0A090Q3S0"/>
<dbReference type="CDD" id="cd04301">
    <property type="entry name" value="NAT_SF"/>
    <property type="match status" value="1"/>
</dbReference>
<dbReference type="PANTHER" id="PTHR43877">
    <property type="entry name" value="AMINOALKYLPHOSPHONATE N-ACETYLTRANSFERASE-RELATED-RELATED"/>
    <property type="match status" value="1"/>
</dbReference>
<organism evidence="4 5">
    <name type="scientific">Nonlabens tegetincola</name>
    <dbReference type="NCBI Taxonomy" id="323273"/>
    <lineage>
        <taxon>Bacteria</taxon>
        <taxon>Pseudomonadati</taxon>
        <taxon>Bacteroidota</taxon>
        <taxon>Flavobacteriia</taxon>
        <taxon>Flavobacteriales</taxon>
        <taxon>Flavobacteriaceae</taxon>
        <taxon>Nonlabens</taxon>
    </lineage>
</organism>
<gene>
    <name evidence="4" type="ORF">JCM19294_1891</name>
</gene>
<dbReference type="Gene3D" id="3.40.630.30">
    <property type="match status" value="1"/>
</dbReference>
<dbReference type="InterPro" id="IPR000182">
    <property type="entry name" value="GNAT_dom"/>
</dbReference>
<dbReference type="RefSeq" id="WP_042277666.1">
    <property type="nucleotide sequence ID" value="NZ_BBML01000002.1"/>
</dbReference>
<dbReference type="GO" id="GO:0016747">
    <property type="term" value="F:acyltransferase activity, transferring groups other than amino-acyl groups"/>
    <property type="evidence" value="ECO:0007669"/>
    <property type="project" value="InterPro"/>
</dbReference>
<evidence type="ECO:0000313" key="4">
    <source>
        <dbReference type="EMBL" id="GAK96378.1"/>
    </source>
</evidence>
<reference evidence="4" key="1">
    <citation type="journal article" date="2014" name="Genome Announc.">
        <title>Draft Genome Sequences of Marine Flavobacterium Nonlabens Strains NR17, NR24, NR27, NR32, NR33, and Ara13.</title>
        <authorList>
            <person name="Nakanishi M."/>
            <person name="Meirelles P."/>
            <person name="Suzuki R."/>
            <person name="Takatani N."/>
            <person name="Mino S."/>
            <person name="Suda W."/>
            <person name="Oshima K."/>
            <person name="Hattori M."/>
            <person name="Ohkuma M."/>
            <person name="Hosokawa M."/>
            <person name="Miyashita K."/>
            <person name="Thompson F.L."/>
            <person name="Niwa A."/>
            <person name="Sawabe T."/>
            <person name="Sawabe T."/>
        </authorList>
    </citation>
    <scope>NUCLEOTIDE SEQUENCE [LARGE SCALE GENOMIC DNA]</scope>
    <source>
        <strain evidence="4">JCM 19294</strain>
    </source>
</reference>
<dbReference type="SUPFAM" id="SSF55729">
    <property type="entry name" value="Acyl-CoA N-acyltransferases (Nat)"/>
    <property type="match status" value="1"/>
</dbReference>
<keyword evidence="5" id="KW-1185">Reference proteome</keyword>
<evidence type="ECO:0000256" key="2">
    <source>
        <dbReference type="ARBA" id="ARBA00023315"/>
    </source>
</evidence>
<dbReference type="EMBL" id="BBML01000002">
    <property type="protein sequence ID" value="GAK96378.1"/>
    <property type="molecule type" value="Genomic_DNA"/>
</dbReference>
<dbReference type="InterPro" id="IPR050832">
    <property type="entry name" value="Bact_Acetyltransf"/>
</dbReference>
<dbReference type="STRING" id="319236.BST91_08310"/>
<name>A0A090Q3S0_9FLAO</name>
<sequence>MELKFVTAQSSDFPVVVELLQIAARHLKESGVDQWSYWLQPPEDKLQWVQQGVDAAEFTLVYSHSILVGMYRLMKEDIPYWGKQDIAAFYIHSLVIHPDYTGNRISVKLMKAIENKAASHRIGILRLDCLANNEKLCSYYKGMGFKPVGTVHMPHSTNQLFEKHL</sequence>
<dbReference type="InterPro" id="IPR016181">
    <property type="entry name" value="Acyl_CoA_acyltransferase"/>
</dbReference>
<comment type="caution">
    <text evidence="4">The sequence shown here is derived from an EMBL/GenBank/DDBJ whole genome shotgun (WGS) entry which is preliminary data.</text>
</comment>